<sequence length="305" mass="35011">MSVLKKLRESRNLSYSGLADQIGVSSEEVKRWEEDASSISKDSLSSLAYYLGSSSEELQDMIEGNEPYLTTHPYYILGKGEADGWWGHFGLCLNGKKDSKWFPITLGQANKISNVLDNISSRDEWLIVETLNNRILVFRPTRVSRMWVLDDYADPPEEDWSPPWDGYSGNPSEFYKGLEEYCWLEGDWEDGGEGERSVSNTVIKAVETFTDVHDLDFEKIAELVLETQIYNVEGRTFSHIVEGSRLSELMFSADIGESVMMLNLSNEKFDFYIPSDNVALIDMPKRCVDKYIREERYFEEDENAN</sequence>
<name>A0ABT2YVI0_9GAMM</name>
<accession>A0ABT2YVI0</accession>
<evidence type="ECO:0000313" key="2">
    <source>
        <dbReference type="EMBL" id="MCV2403589.1"/>
    </source>
</evidence>
<dbReference type="EMBL" id="JAOVZB010000005">
    <property type="protein sequence ID" value="MCV2403589.1"/>
    <property type="molecule type" value="Genomic_DNA"/>
</dbReference>
<dbReference type="Proteomes" id="UP001209713">
    <property type="component" value="Unassembled WGS sequence"/>
</dbReference>
<reference evidence="2 3" key="1">
    <citation type="submission" date="2022-10" db="EMBL/GenBank/DDBJ databases">
        <title>Marinomonas transparenta sp. nov. and Marinomonas sargassi sp. nov., isolated from marine alga (Sargassum natans (L.) Gaillon).</title>
        <authorList>
            <person name="Wang Y."/>
        </authorList>
    </citation>
    <scope>NUCLEOTIDE SEQUENCE [LARGE SCALE GENOMIC DNA]</scope>
    <source>
        <strain evidence="2 3">C2222</strain>
    </source>
</reference>
<evidence type="ECO:0000313" key="3">
    <source>
        <dbReference type="Proteomes" id="UP001209713"/>
    </source>
</evidence>
<evidence type="ECO:0000259" key="1">
    <source>
        <dbReference type="PROSITE" id="PS50943"/>
    </source>
</evidence>
<dbReference type="CDD" id="cd00093">
    <property type="entry name" value="HTH_XRE"/>
    <property type="match status" value="1"/>
</dbReference>
<keyword evidence="3" id="KW-1185">Reference proteome</keyword>
<dbReference type="Pfam" id="PF01381">
    <property type="entry name" value="HTH_3"/>
    <property type="match status" value="1"/>
</dbReference>
<dbReference type="InterPro" id="IPR010982">
    <property type="entry name" value="Lambda_DNA-bd_dom_sf"/>
</dbReference>
<dbReference type="PROSITE" id="PS50943">
    <property type="entry name" value="HTH_CROC1"/>
    <property type="match status" value="1"/>
</dbReference>
<proteinExistence type="predicted"/>
<organism evidence="2 3">
    <name type="scientific">Marinomonas sargassi</name>
    <dbReference type="NCBI Taxonomy" id="2984494"/>
    <lineage>
        <taxon>Bacteria</taxon>
        <taxon>Pseudomonadati</taxon>
        <taxon>Pseudomonadota</taxon>
        <taxon>Gammaproteobacteria</taxon>
        <taxon>Oceanospirillales</taxon>
        <taxon>Oceanospirillaceae</taxon>
        <taxon>Marinomonas</taxon>
    </lineage>
</organism>
<dbReference type="SMART" id="SM00530">
    <property type="entry name" value="HTH_XRE"/>
    <property type="match status" value="1"/>
</dbReference>
<feature type="domain" description="HTH cro/C1-type" evidence="1">
    <location>
        <begin position="4"/>
        <end position="58"/>
    </location>
</feature>
<protein>
    <submittedName>
        <fullName evidence="2">Helix-turn-helix transcriptional regulator</fullName>
    </submittedName>
</protein>
<dbReference type="RefSeq" id="WP_263530967.1">
    <property type="nucleotide sequence ID" value="NZ_JAOVZB010000005.1"/>
</dbReference>
<gene>
    <name evidence="2" type="ORF">OFY17_11970</name>
</gene>
<dbReference type="Gene3D" id="1.10.260.40">
    <property type="entry name" value="lambda repressor-like DNA-binding domains"/>
    <property type="match status" value="1"/>
</dbReference>
<dbReference type="InterPro" id="IPR001387">
    <property type="entry name" value="Cro/C1-type_HTH"/>
</dbReference>
<comment type="caution">
    <text evidence="2">The sequence shown here is derived from an EMBL/GenBank/DDBJ whole genome shotgun (WGS) entry which is preliminary data.</text>
</comment>
<dbReference type="SUPFAM" id="SSF47413">
    <property type="entry name" value="lambda repressor-like DNA-binding domains"/>
    <property type="match status" value="1"/>
</dbReference>